<dbReference type="EMBL" id="FQVO01000019">
    <property type="protein sequence ID" value="SHF42279.1"/>
    <property type="molecule type" value="Genomic_DNA"/>
</dbReference>
<evidence type="ECO:0000313" key="1">
    <source>
        <dbReference type="EMBL" id="SHF42279.1"/>
    </source>
</evidence>
<evidence type="ECO:0000313" key="2">
    <source>
        <dbReference type="Proteomes" id="UP000184236"/>
    </source>
</evidence>
<dbReference type="RefSeq" id="WP_072886184.1">
    <property type="nucleotide sequence ID" value="NZ_FQVO01000019.1"/>
</dbReference>
<sequence length="66" mass="7762">MKTYIAVLKKDIDFKNLEKELKKNNIKPAAHYKSIEVVKLKSEKPVYLKDFEAYFISLEEDKDLGI</sequence>
<dbReference type="Proteomes" id="UP000184236">
    <property type="component" value="Unassembled WGS sequence"/>
</dbReference>
<accession>A0A1M5BIP9</accession>
<protein>
    <submittedName>
        <fullName evidence="1">Uncharacterized protein</fullName>
    </submittedName>
</protein>
<reference evidence="2" key="1">
    <citation type="submission" date="2016-11" db="EMBL/GenBank/DDBJ databases">
        <authorList>
            <person name="Varghese N."/>
            <person name="Submissions S."/>
        </authorList>
    </citation>
    <scope>NUCLEOTIDE SEQUENCE [LARGE SCALE GENOMIC DNA]</scope>
    <source>
        <strain evidence="2">DSM 26898</strain>
    </source>
</reference>
<proteinExistence type="predicted"/>
<dbReference type="STRING" id="1302685.SAMN05444408_11952"/>
<gene>
    <name evidence="1" type="ORF">SAMN05444408_11952</name>
</gene>
<name>A0A1M5BIP9_9FLAO</name>
<dbReference type="OrthoDB" id="1264657at2"/>
<dbReference type="AlphaFoldDB" id="A0A1M5BIP9"/>
<organism evidence="1 2">
    <name type="scientific">Chryseobacterium takakiae</name>
    <dbReference type="NCBI Taxonomy" id="1302685"/>
    <lineage>
        <taxon>Bacteria</taxon>
        <taxon>Pseudomonadati</taxon>
        <taxon>Bacteroidota</taxon>
        <taxon>Flavobacteriia</taxon>
        <taxon>Flavobacteriales</taxon>
        <taxon>Weeksellaceae</taxon>
        <taxon>Chryseobacterium group</taxon>
        <taxon>Chryseobacterium</taxon>
    </lineage>
</organism>
<keyword evidence="2" id="KW-1185">Reference proteome</keyword>